<feature type="region of interest" description="Disordered" evidence="3">
    <location>
        <begin position="173"/>
        <end position="232"/>
    </location>
</feature>
<evidence type="ECO:0000256" key="4">
    <source>
        <dbReference type="SAM" id="Phobius"/>
    </source>
</evidence>
<sequence length="306" mass="31593">MTSTTDTAQHPDVSEISDLTEGLLPPARTADVRAHVEGCALCADVRSSLEEIRGLLGTLPGPARMPADIAERIDAALAAEALLNATAPAEAEEHVSRETATASVAPEPAPAPVATDRPTDRAADRPAGRPRSATGPGRARPVRRRRTAVLGAVFGVAALGVSVLLFQAVQPGDDPDGSRTADTAVSAPGNPTFSGTAVEDRVEALLTEKPAASPRNEKQPPSVDNPSTMSTDEAVTVPPCIQAGTGRDDPAVAAQPGSYDGKPAYLVVLPHATEPSQVQAYVLDASCTTQRSAKADVLLSRAYPRP</sequence>
<dbReference type="InterPro" id="IPR041916">
    <property type="entry name" value="Anti_sigma_zinc_sf"/>
</dbReference>
<feature type="compositionally biased region" description="Low complexity" evidence="3">
    <location>
        <begin position="129"/>
        <end position="139"/>
    </location>
</feature>
<feature type="compositionally biased region" description="Basic and acidic residues" evidence="3">
    <location>
        <begin position="117"/>
        <end position="127"/>
    </location>
</feature>
<feature type="region of interest" description="Disordered" evidence="3">
    <location>
        <begin position="1"/>
        <end position="21"/>
    </location>
</feature>
<feature type="transmembrane region" description="Helical" evidence="4">
    <location>
        <begin position="148"/>
        <end position="169"/>
    </location>
</feature>
<evidence type="ECO:0000256" key="1">
    <source>
        <dbReference type="ARBA" id="ARBA00023015"/>
    </source>
</evidence>
<evidence type="ECO:0000256" key="3">
    <source>
        <dbReference type="SAM" id="MobiDB-lite"/>
    </source>
</evidence>
<evidence type="ECO:0000313" key="6">
    <source>
        <dbReference type="Proteomes" id="UP000422572"/>
    </source>
</evidence>
<dbReference type="KEGG" id="sfic:EIZ62_16285"/>
<keyword evidence="2" id="KW-0804">Transcription</keyword>
<evidence type="ECO:0008006" key="7">
    <source>
        <dbReference type="Google" id="ProtNLM"/>
    </source>
</evidence>
<evidence type="ECO:0000256" key="2">
    <source>
        <dbReference type="ARBA" id="ARBA00023163"/>
    </source>
</evidence>
<feature type="compositionally biased region" description="Polar residues" evidence="3">
    <location>
        <begin position="222"/>
        <end position="232"/>
    </location>
</feature>
<feature type="region of interest" description="Disordered" evidence="3">
    <location>
        <begin position="88"/>
        <end position="143"/>
    </location>
</feature>
<name>A0A6I6FS31_9ACTN</name>
<gene>
    <name evidence="5" type="ORF">EIZ62_16285</name>
</gene>
<feature type="compositionally biased region" description="Low complexity" evidence="3">
    <location>
        <begin position="98"/>
        <end position="116"/>
    </location>
</feature>
<dbReference type="Gene3D" id="1.10.10.1320">
    <property type="entry name" value="Anti-sigma factor, zinc-finger domain"/>
    <property type="match status" value="1"/>
</dbReference>
<protein>
    <recommendedName>
        <fullName evidence="7">Zf-HC2 domain-containing protein</fullName>
    </recommendedName>
</protein>
<dbReference type="OrthoDB" id="4350643at2"/>
<keyword evidence="6" id="KW-1185">Reference proteome</keyword>
<dbReference type="Proteomes" id="UP000422572">
    <property type="component" value="Chromosome"/>
</dbReference>
<keyword evidence="1" id="KW-0805">Transcription regulation</keyword>
<keyword evidence="4" id="KW-0812">Transmembrane</keyword>
<reference evidence="5 6" key="1">
    <citation type="submission" date="2018-12" db="EMBL/GenBank/DDBJ databases">
        <title>Complete genome sequence of Streptomyces ficellus NRRL8067, the producer of ficellomycin, feldamycin and nojirimycin.</title>
        <authorList>
            <person name="Zhang H."/>
            <person name="Yue R."/>
            <person name="Liu Y."/>
            <person name="Li M."/>
            <person name="Mu H."/>
            <person name="Zhang J."/>
        </authorList>
    </citation>
    <scope>NUCLEOTIDE SEQUENCE [LARGE SCALE GENOMIC DNA]</scope>
    <source>
        <strain evidence="5 6">NRRL 8067</strain>
    </source>
</reference>
<dbReference type="AlphaFoldDB" id="A0A6I6FS31"/>
<keyword evidence="4" id="KW-1133">Transmembrane helix</keyword>
<dbReference type="RefSeq" id="WP_156693368.1">
    <property type="nucleotide sequence ID" value="NZ_CP034279.1"/>
</dbReference>
<evidence type="ECO:0000313" key="5">
    <source>
        <dbReference type="EMBL" id="QGV79626.1"/>
    </source>
</evidence>
<proteinExistence type="predicted"/>
<organism evidence="5 6">
    <name type="scientific">Streptomyces ficellus</name>
    <dbReference type="NCBI Taxonomy" id="1977088"/>
    <lineage>
        <taxon>Bacteria</taxon>
        <taxon>Bacillati</taxon>
        <taxon>Actinomycetota</taxon>
        <taxon>Actinomycetes</taxon>
        <taxon>Kitasatosporales</taxon>
        <taxon>Streptomycetaceae</taxon>
        <taxon>Streptomyces</taxon>
    </lineage>
</organism>
<keyword evidence="4" id="KW-0472">Membrane</keyword>
<dbReference type="EMBL" id="CP034279">
    <property type="protein sequence ID" value="QGV79626.1"/>
    <property type="molecule type" value="Genomic_DNA"/>
</dbReference>
<accession>A0A6I6FS31</accession>